<accession>A0A560HJY6</accession>
<evidence type="ECO:0000313" key="2">
    <source>
        <dbReference type="Proteomes" id="UP000318050"/>
    </source>
</evidence>
<dbReference type="EMBL" id="VITT01000043">
    <property type="protein sequence ID" value="TWB46806.1"/>
    <property type="molecule type" value="Genomic_DNA"/>
</dbReference>
<gene>
    <name evidence="1" type="ORF">FBZ92_1431</name>
</gene>
<reference evidence="1 2" key="1">
    <citation type="submission" date="2019-06" db="EMBL/GenBank/DDBJ databases">
        <title>Genomic Encyclopedia of Type Strains, Phase IV (KMG-V): Genome sequencing to study the core and pangenomes of soil and plant-associated prokaryotes.</title>
        <authorList>
            <person name="Whitman W."/>
        </authorList>
    </citation>
    <scope>NUCLEOTIDE SEQUENCE [LARGE SCALE GENOMIC DNA]</scope>
    <source>
        <strain evidence="1 2">BR 11140</strain>
    </source>
</reference>
<dbReference type="AlphaFoldDB" id="A0A560HJY6"/>
<protein>
    <submittedName>
        <fullName evidence="1">Uncharacterized protein</fullName>
    </submittedName>
</protein>
<comment type="caution">
    <text evidence="1">The sequence shown here is derived from an EMBL/GenBank/DDBJ whole genome shotgun (WGS) entry which is preliminary data.</text>
</comment>
<sequence length="122" mass="14112">MMVRFSVVMGRQRDGKHGNAGVKASPHEAVDNRLSDKLMAIYPAIHDKSRGDDRRITSRDRQIPGEQRKFKCPRNVINIDMFLRDNFVEADKGAIHNLGVPICFDERITVYHHHNFFFHAPE</sequence>
<proteinExistence type="predicted"/>
<evidence type="ECO:0000313" key="1">
    <source>
        <dbReference type="EMBL" id="TWB46806.1"/>
    </source>
</evidence>
<organism evidence="1 2">
    <name type="scientific">Nitrospirillum amazonense</name>
    <dbReference type="NCBI Taxonomy" id="28077"/>
    <lineage>
        <taxon>Bacteria</taxon>
        <taxon>Pseudomonadati</taxon>
        <taxon>Pseudomonadota</taxon>
        <taxon>Alphaproteobacteria</taxon>
        <taxon>Rhodospirillales</taxon>
        <taxon>Azospirillaceae</taxon>
        <taxon>Nitrospirillum</taxon>
    </lineage>
</organism>
<name>A0A560HJY6_9PROT</name>
<dbReference type="Proteomes" id="UP000318050">
    <property type="component" value="Unassembled WGS sequence"/>
</dbReference>